<evidence type="ECO:0000313" key="4">
    <source>
        <dbReference type="Proteomes" id="UP001549146"/>
    </source>
</evidence>
<name>A0ABV2LWG0_9FLAO</name>
<dbReference type="Proteomes" id="UP001549146">
    <property type="component" value="Unassembled WGS sequence"/>
</dbReference>
<protein>
    <submittedName>
        <fullName evidence="3">Tetratricopeptide (TPR) repeat protein</fullName>
    </submittedName>
</protein>
<keyword evidence="2" id="KW-0732">Signal</keyword>
<dbReference type="InterPro" id="IPR011990">
    <property type="entry name" value="TPR-like_helical_dom_sf"/>
</dbReference>
<dbReference type="EMBL" id="JBEPMO010000022">
    <property type="protein sequence ID" value="MET3732897.1"/>
    <property type="molecule type" value="Genomic_DNA"/>
</dbReference>
<dbReference type="Gene3D" id="1.25.40.10">
    <property type="entry name" value="Tetratricopeptide repeat domain"/>
    <property type="match status" value="1"/>
</dbReference>
<dbReference type="Pfam" id="PF00515">
    <property type="entry name" value="TPR_1"/>
    <property type="match status" value="1"/>
</dbReference>
<keyword evidence="1" id="KW-0802">TPR repeat</keyword>
<dbReference type="InterPro" id="IPR019734">
    <property type="entry name" value="TPR_rpt"/>
</dbReference>
<evidence type="ECO:0000313" key="3">
    <source>
        <dbReference type="EMBL" id="MET3732897.1"/>
    </source>
</evidence>
<comment type="caution">
    <text evidence="3">The sequence shown here is derived from an EMBL/GenBank/DDBJ whole genome shotgun (WGS) entry which is preliminary data.</text>
</comment>
<gene>
    <name evidence="3" type="ORF">ABID46_002488</name>
</gene>
<evidence type="ECO:0000256" key="1">
    <source>
        <dbReference type="PROSITE-ProRule" id="PRU00339"/>
    </source>
</evidence>
<proteinExistence type="predicted"/>
<dbReference type="SUPFAM" id="SSF48452">
    <property type="entry name" value="TPR-like"/>
    <property type="match status" value="1"/>
</dbReference>
<feature type="repeat" description="TPR" evidence="1">
    <location>
        <begin position="329"/>
        <end position="362"/>
    </location>
</feature>
<dbReference type="RefSeq" id="WP_354510557.1">
    <property type="nucleotide sequence ID" value="NZ_JBEPMO010000022.1"/>
</dbReference>
<organism evidence="3 4">
    <name type="scientific">Moheibacter stercoris</name>
    <dbReference type="NCBI Taxonomy" id="1628251"/>
    <lineage>
        <taxon>Bacteria</taxon>
        <taxon>Pseudomonadati</taxon>
        <taxon>Bacteroidota</taxon>
        <taxon>Flavobacteriia</taxon>
        <taxon>Flavobacteriales</taxon>
        <taxon>Weeksellaceae</taxon>
        <taxon>Moheibacter</taxon>
    </lineage>
</organism>
<accession>A0ABV2LWG0</accession>
<dbReference type="SMART" id="SM00028">
    <property type="entry name" value="TPR"/>
    <property type="match status" value="2"/>
</dbReference>
<feature type="signal peptide" evidence="2">
    <location>
        <begin position="1"/>
        <end position="19"/>
    </location>
</feature>
<evidence type="ECO:0000256" key="2">
    <source>
        <dbReference type="SAM" id="SignalP"/>
    </source>
</evidence>
<reference evidence="3 4" key="1">
    <citation type="submission" date="2024-06" db="EMBL/GenBank/DDBJ databases">
        <title>Genomic Encyclopedia of Type Strains, Phase IV (KMG-IV): sequencing the most valuable type-strain genomes for metagenomic binning, comparative biology and taxonomic classification.</title>
        <authorList>
            <person name="Goeker M."/>
        </authorList>
    </citation>
    <scope>NUCLEOTIDE SEQUENCE [LARGE SCALE GENOMIC DNA]</scope>
    <source>
        <strain evidence="3 4">DSM 29388</strain>
    </source>
</reference>
<feature type="chain" id="PRO_5045964457" evidence="2">
    <location>
        <begin position="20"/>
        <end position="459"/>
    </location>
</feature>
<dbReference type="PROSITE" id="PS50005">
    <property type="entry name" value="TPR"/>
    <property type="match status" value="1"/>
</dbReference>
<dbReference type="PROSITE" id="PS50293">
    <property type="entry name" value="TPR_REGION"/>
    <property type="match status" value="1"/>
</dbReference>
<keyword evidence="4" id="KW-1185">Reference proteome</keyword>
<sequence length="459" mass="51600">MKKIILSASIMFLAIGAMAQEKEINSALSAYESNNASAAKSELDKVANQINSNKVRPELKAKYFYVAGQIALQNGNTIEAAKMFGELAKYESGTMYSIRNKSTKETEYFATEAEATSAAATGDYSKPKTEKLSGKYLPQVQDKLRNQAEIVLQLANSAYNSNNKETAGDKFLEGSYLVNALGGNGDLFKYNAALSYHSANKYEKALDTYVELLNDGYTGEATSYVGKDKEGKDVSLNSKDEAENYKKLGLISTYKEVKTPSIEKDIYVNALKAVLSMKKDNPIVQKAEKKYPNDEEIKNLISSIYLSTGNTEQFLNSLLENIKNNPNDASNYYNVGTVYMEKNEDAKAIEYFEKAIQKDPKYKNAYNNLALVKVKKEKEYVDIINANLGNSSKEKQNYKEYTEKRKNLYIEIIPLLEKAFELDKTDYNAAKTLRQAYQAAEMFDKEDELRAIEKQLQPK</sequence>